<dbReference type="Pfam" id="PF00394">
    <property type="entry name" value="Cu-oxidase"/>
    <property type="match status" value="1"/>
</dbReference>
<dbReference type="PANTHER" id="PTHR48267:SF1">
    <property type="entry name" value="BILIRUBIN OXIDASE"/>
    <property type="match status" value="1"/>
</dbReference>
<comment type="caution">
    <text evidence="3">The sequence shown here is derived from an EMBL/GenBank/DDBJ whole genome shotgun (WGS) entry which is preliminary data.</text>
</comment>
<keyword evidence="4" id="KW-1185">Reference proteome</keyword>
<dbReference type="AlphaFoldDB" id="A0A8J7S839"/>
<dbReference type="InterPro" id="IPR008972">
    <property type="entry name" value="Cupredoxin"/>
</dbReference>
<gene>
    <name evidence="3" type="ORF">JFN93_22130</name>
</gene>
<dbReference type="CDD" id="cd13844">
    <property type="entry name" value="CuRO_1_BOD_CotA_like"/>
    <property type="match status" value="1"/>
</dbReference>
<evidence type="ECO:0000313" key="4">
    <source>
        <dbReference type="Proteomes" id="UP000636888"/>
    </source>
</evidence>
<evidence type="ECO:0000259" key="2">
    <source>
        <dbReference type="Pfam" id="PF07731"/>
    </source>
</evidence>
<organism evidence="3 4">
    <name type="scientific">Geomesophilobacter sediminis</name>
    <dbReference type="NCBI Taxonomy" id="2798584"/>
    <lineage>
        <taxon>Bacteria</taxon>
        <taxon>Pseudomonadati</taxon>
        <taxon>Thermodesulfobacteriota</taxon>
        <taxon>Desulfuromonadia</taxon>
        <taxon>Geobacterales</taxon>
        <taxon>Geobacteraceae</taxon>
        <taxon>Geomesophilobacter</taxon>
    </lineage>
</organism>
<dbReference type="SUPFAM" id="SSF49503">
    <property type="entry name" value="Cupredoxins"/>
    <property type="match status" value="3"/>
</dbReference>
<accession>A0A8J7S839</accession>
<dbReference type="Gene3D" id="2.60.40.420">
    <property type="entry name" value="Cupredoxins - blue copper proteins"/>
    <property type="match status" value="3"/>
</dbReference>
<dbReference type="PANTHER" id="PTHR48267">
    <property type="entry name" value="CUPREDOXIN SUPERFAMILY PROTEIN"/>
    <property type="match status" value="1"/>
</dbReference>
<proteinExistence type="predicted"/>
<dbReference type="InterPro" id="IPR011706">
    <property type="entry name" value="Cu-oxidase_C"/>
</dbReference>
<dbReference type="InterPro" id="IPR001117">
    <property type="entry name" value="Cu-oxidase_2nd"/>
</dbReference>
<dbReference type="InterPro" id="IPR045087">
    <property type="entry name" value="Cu-oxidase_fam"/>
</dbReference>
<dbReference type="CDD" id="cd13891">
    <property type="entry name" value="CuRO_3_CotA_like"/>
    <property type="match status" value="1"/>
</dbReference>
<name>A0A8J7S839_9BACT</name>
<feature type="domain" description="Plastocyanin-like" evidence="2">
    <location>
        <begin position="486"/>
        <end position="542"/>
    </location>
</feature>
<dbReference type="Proteomes" id="UP000636888">
    <property type="component" value="Unassembled WGS sequence"/>
</dbReference>
<evidence type="ECO:0000259" key="1">
    <source>
        <dbReference type="Pfam" id="PF00394"/>
    </source>
</evidence>
<dbReference type="CDD" id="cd13868">
    <property type="entry name" value="CuRO_2_CotA_like"/>
    <property type="match status" value="1"/>
</dbReference>
<dbReference type="GO" id="GO:0005507">
    <property type="term" value="F:copper ion binding"/>
    <property type="evidence" value="ECO:0007669"/>
    <property type="project" value="InterPro"/>
</dbReference>
<sequence length="712" mass="77376">MPVFGPAGIPRVDTQAHPQLTITMKEVEQQVLPDPNQTPYPGGTCPAVNVQKTRVWAYETADKNGRILGPARWPAVTLDIRRHTPTVVKYQNELPQFNPSNLVGNIFSDGLVQGVLTVDQTIHWADPNGVMLQCMAAMVDCTKAENSDSPCCKPFTGAPPSVPHLHGAEVPSQFDGGPDAWFTQDGKKGPAYATLYNAGDGTAVYAYPNSQEPGTLWFHDHSLGATRTNVYSGLEAFYLVRDPANEPKNLPSGPFEIEMVFQDRQFDTNSQLFFPDGSGADVATSNLNGPPTNPDLHPFWIPEFIGDVAVVNGAPWPYLKVEPRRYRLRLLNGANARVFRLSFGTAPVFQIGADDNYLDAPVPVQQVFIAPGERADVIVDFSRLAREEIVVTNNAPVPYPDGLIPGVDQPGMASVMMFKVQSRQGRDNSCNPAAGECRRPNPVLRLTDGKGNLARGVKIDKVRQLILKEHESPGGPVEVLLNNTRWDGTRSPNIAPFFADGITETPRIGSTEMWEIINLTGDAHPIHTHLVQFEILNRQSFDADGTITGVGNGYIGLDTGNPATTIPGAWAKAFGSPLPLQCDGLDPLNPCPAYGPPLPYVIAGETVDLPNGQKKVPVVGGNPDITPYLINDAAPPSPEESGLKDTGKANPGQVMRIVMRWAPTSAPLIPGRSLAGINLYPFDPTTGPGYVWHCHILDHEDNEMMRPYKVRK</sequence>
<reference evidence="3" key="1">
    <citation type="submission" date="2020-12" db="EMBL/GenBank/DDBJ databases">
        <title>Geomonas sp. Red875, isolated from river sediment.</title>
        <authorList>
            <person name="Xu Z."/>
            <person name="Zhang Z."/>
            <person name="Masuda Y."/>
            <person name="Itoh H."/>
            <person name="Senoo K."/>
        </authorList>
    </citation>
    <scope>NUCLEOTIDE SEQUENCE</scope>
    <source>
        <strain evidence="3">Red875</strain>
    </source>
</reference>
<dbReference type="Pfam" id="PF07731">
    <property type="entry name" value="Cu-oxidase_2"/>
    <property type="match status" value="1"/>
</dbReference>
<feature type="domain" description="Plastocyanin-like" evidence="1">
    <location>
        <begin position="316"/>
        <end position="382"/>
    </location>
</feature>
<dbReference type="GO" id="GO:0016491">
    <property type="term" value="F:oxidoreductase activity"/>
    <property type="evidence" value="ECO:0007669"/>
    <property type="project" value="InterPro"/>
</dbReference>
<protein>
    <submittedName>
        <fullName evidence="3">Multicopper oxidase domain-containing protein</fullName>
    </submittedName>
</protein>
<dbReference type="EMBL" id="JAEMHM010000023">
    <property type="protein sequence ID" value="MBJ6727421.1"/>
    <property type="molecule type" value="Genomic_DNA"/>
</dbReference>
<evidence type="ECO:0000313" key="3">
    <source>
        <dbReference type="EMBL" id="MBJ6727421.1"/>
    </source>
</evidence>